<sequence length="157" mass="16425">MHSAFILVSDRVSNGEKQDKITPIVGERLAAAGAPVASAVTIPEGFDTVSEAIRQALADGARVILTAGGTGLKPRNRTPEAALEFIDTRLEGLERHILVQGLQSTKLAGLSRGYVGLTSRNADAALIINAPSSVGGVTDVLDVICPLLDNVWESLAR</sequence>
<dbReference type="InterPro" id="IPR036425">
    <property type="entry name" value="MoaB/Mog-like_dom_sf"/>
</dbReference>
<comment type="pathway">
    <text evidence="1">Cofactor biosynthesis; molybdopterin biosynthesis.</text>
</comment>
<dbReference type="RefSeq" id="WP_005523263.1">
    <property type="nucleotide sequence ID" value="NZ_CAUOLB010000002.1"/>
</dbReference>
<keyword evidence="4" id="KW-0548">Nucleotidyltransferase</keyword>
<dbReference type="SMART" id="SM00852">
    <property type="entry name" value="MoCF_biosynth"/>
    <property type="match status" value="1"/>
</dbReference>
<dbReference type="AlphaFoldDB" id="A0A448TF43"/>
<dbReference type="Proteomes" id="UP000249886">
    <property type="component" value="Unassembled WGS sequence"/>
</dbReference>
<evidence type="ECO:0000256" key="2">
    <source>
        <dbReference type="ARBA" id="ARBA00023150"/>
    </source>
</evidence>
<evidence type="ECO:0000259" key="3">
    <source>
        <dbReference type="SMART" id="SM00852"/>
    </source>
</evidence>
<dbReference type="GO" id="GO:0006777">
    <property type="term" value="P:Mo-molybdopterin cofactor biosynthetic process"/>
    <property type="evidence" value="ECO:0007669"/>
    <property type="project" value="UniProtKB-KW"/>
</dbReference>
<dbReference type="GO" id="GO:0061598">
    <property type="term" value="F:molybdopterin adenylyltransferase activity"/>
    <property type="evidence" value="ECO:0007669"/>
    <property type="project" value="UniProtKB-EC"/>
</dbReference>
<feature type="domain" description="MoaB/Mog" evidence="3">
    <location>
        <begin position="4"/>
        <end position="151"/>
    </location>
</feature>
<protein>
    <submittedName>
        <fullName evidence="4">Putative competence-damage inducible protein</fullName>
        <ecNumber evidence="4">2.7.7.75</ecNumber>
    </submittedName>
</protein>
<dbReference type="PANTHER" id="PTHR43764:SF1">
    <property type="entry name" value="MOLYBDOPTERIN MOLYBDOTRANSFERASE"/>
    <property type="match status" value="1"/>
</dbReference>
<proteinExistence type="predicted"/>
<evidence type="ECO:0000313" key="4">
    <source>
        <dbReference type="EMBL" id="SPW34442.1"/>
    </source>
</evidence>
<keyword evidence="4" id="KW-0808">Transferase</keyword>
<organism evidence="4 5">
    <name type="scientific">Corynebacterium matruchotii</name>
    <dbReference type="NCBI Taxonomy" id="43768"/>
    <lineage>
        <taxon>Bacteria</taxon>
        <taxon>Bacillati</taxon>
        <taxon>Actinomycetota</taxon>
        <taxon>Actinomycetes</taxon>
        <taxon>Mycobacteriales</taxon>
        <taxon>Corynebacteriaceae</taxon>
        <taxon>Corynebacterium</taxon>
    </lineage>
</organism>
<gene>
    <name evidence="4" type="primary">moeY</name>
    <name evidence="4" type="ORF">NCTC10254_02601</name>
</gene>
<dbReference type="SUPFAM" id="SSF53218">
    <property type="entry name" value="Molybdenum cofactor biosynthesis proteins"/>
    <property type="match status" value="1"/>
</dbReference>
<dbReference type="EC" id="2.7.7.75" evidence="4"/>
<dbReference type="Gene3D" id="3.40.980.10">
    <property type="entry name" value="MoaB/Mog-like domain"/>
    <property type="match status" value="1"/>
</dbReference>
<dbReference type="Pfam" id="PF00994">
    <property type="entry name" value="MoCF_biosynth"/>
    <property type="match status" value="1"/>
</dbReference>
<dbReference type="InterPro" id="IPR051920">
    <property type="entry name" value="MPT_Adenylyltrnsfr/MoaC-Rel"/>
</dbReference>
<dbReference type="InterPro" id="IPR001453">
    <property type="entry name" value="MoaB/Mog_dom"/>
</dbReference>
<keyword evidence="2" id="KW-0501">Molybdenum cofactor biosynthesis</keyword>
<accession>A0A448TF43</accession>
<evidence type="ECO:0000313" key="5">
    <source>
        <dbReference type="Proteomes" id="UP000249886"/>
    </source>
</evidence>
<dbReference type="PANTHER" id="PTHR43764">
    <property type="entry name" value="MOLYBDENUM COFACTOR BIOSYNTHESIS"/>
    <property type="match status" value="1"/>
</dbReference>
<dbReference type="GeneID" id="84574967"/>
<reference evidence="4 5" key="1">
    <citation type="submission" date="2018-06" db="EMBL/GenBank/DDBJ databases">
        <authorList>
            <consortium name="Pathogen Informatics"/>
            <person name="Doyle S."/>
        </authorList>
    </citation>
    <scope>NUCLEOTIDE SEQUENCE [LARGE SCALE GENOMIC DNA]</scope>
    <source>
        <strain evidence="4 5">NCTC10254</strain>
    </source>
</reference>
<evidence type="ECO:0000256" key="1">
    <source>
        <dbReference type="ARBA" id="ARBA00005046"/>
    </source>
</evidence>
<dbReference type="EMBL" id="UARK01000036">
    <property type="protein sequence ID" value="SPW34442.1"/>
    <property type="molecule type" value="Genomic_DNA"/>
</dbReference>
<comment type="caution">
    <text evidence="4">The sequence shown here is derived from an EMBL/GenBank/DDBJ whole genome shotgun (WGS) entry which is preliminary data.</text>
</comment>
<name>A0A448TF43_9CORY</name>